<dbReference type="SUPFAM" id="SSF47781">
    <property type="entry name" value="RuvA domain 2-like"/>
    <property type="match status" value="1"/>
</dbReference>
<dbReference type="InterPro" id="IPR003583">
    <property type="entry name" value="Hlx-hairpin-Hlx_DNA-bd_motif"/>
</dbReference>
<evidence type="ECO:0000313" key="4">
    <source>
        <dbReference type="EMBL" id="GIQ69728.1"/>
    </source>
</evidence>
<dbReference type="RefSeq" id="WP_213412520.1">
    <property type="nucleotide sequence ID" value="NZ_BOVK01000032.1"/>
</dbReference>
<comment type="caution">
    <text evidence="4">The sequence shown here is derived from an EMBL/GenBank/DDBJ whole genome shotgun (WGS) entry which is preliminary data.</text>
</comment>
<dbReference type="Pfam" id="PF12836">
    <property type="entry name" value="HHH_3"/>
    <property type="match status" value="1"/>
</dbReference>
<feature type="region of interest" description="Disordered" evidence="1">
    <location>
        <begin position="71"/>
        <end position="107"/>
    </location>
</feature>
<dbReference type="Gene3D" id="1.10.150.320">
    <property type="entry name" value="Photosystem II 12 kDa extrinsic protein"/>
    <property type="match status" value="1"/>
</dbReference>
<dbReference type="NCBIfam" id="TIGR00426">
    <property type="entry name" value="competence protein ComEA helix-hairpin-helix repeat region"/>
    <property type="match status" value="1"/>
</dbReference>
<evidence type="ECO:0000256" key="2">
    <source>
        <dbReference type="SAM" id="Phobius"/>
    </source>
</evidence>
<keyword evidence="2" id="KW-1133">Transmembrane helix</keyword>
<organism evidence="4 5">
    <name type="scientific">Xylanibacillus composti</name>
    <dbReference type="NCBI Taxonomy" id="1572762"/>
    <lineage>
        <taxon>Bacteria</taxon>
        <taxon>Bacillati</taxon>
        <taxon>Bacillota</taxon>
        <taxon>Bacilli</taxon>
        <taxon>Bacillales</taxon>
        <taxon>Paenibacillaceae</taxon>
        <taxon>Xylanibacillus</taxon>
    </lineage>
</organism>
<dbReference type="GO" id="GO:0015627">
    <property type="term" value="C:type II protein secretion system complex"/>
    <property type="evidence" value="ECO:0007669"/>
    <property type="project" value="TreeGrafter"/>
</dbReference>
<dbReference type="GO" id="GO:0003677">
    <property type="term" value="F:DNA binding"/>
    <property type="evidence" value="ECO:0007669"/>
    <property type="project" value="InterPro"/>
</dbReference>
<feature type="domain" description="Helix-hairpin-helix DNA-binding motif class 1" evidence="3">
    <location>
        <begin position="116"/>
        <end position="135"/>
    </location>
</feature>
<proteinExistence type="predicted"/>
<dbReference type="EMBL" id="BOVK01000032">
    <property type="protein sequence ID" value="GIQ69728.1"/>
    <property type="molecule type" value="Genomic_DNA"/>
</dbReference>
<feature type="domain" description="Helix-hairpin-helix DNA-binding motif class 1" evidence="3">
    <location>
        <begin position="146"/>
        <end position="165"/>
    </location>
</feature>
<sequence>MSEKRKQTGWLSMKRGSATLKGKSISGKVDVRIEVRQWLLWALLATAVVIMWIWIIVDQSASPVQLGDAADGQVERALGEQTGEGSPEDSGGADPGPATSEEPSPFPVRINRAGIEELQQLPGIGPAKAHAIVQHRMLHGLFESKEELQEVKGIGPKTLENLRDLIAVD</sequence>
<dbReference type="PANTHER" id="PTHR21180">
    <property type="entry name" value="ENDONUCLEASE/EXONUCLEASE/PHOSPHATASE FAMILY DOMAIN-CONTAINING PROTEIN 1"/>
    <property type="match status" value="1"/>
</dbReference>
<evidence type="ECO:0000313" key="5">
    <source>
        <dbReference type="Proteomes" id="UP000677918"/>
    </source>
</evidence>
<dbReference type="InterPro" id="IPR004509">
    <property type="entry name" value="Competence_ComEA_HhH"/>
</dbReference>
<dbReference type="Proteomes" id="UP000677918">
    <property type="component" value="Unassembled WGS sequence"/>
</dbReference>
<dbReference type="InterPro" id="IPR010994">
    <property type="entry name" value="RuvA_2-like"/>
</dbReference>
<gene>
    <name evidence="4" type="ORF">XYCOK13_25520</name>
</gene>
<keyword evidence="2" id="KW-0472">Membrane</keyword>
<dbReference type="GO" id="GO:0006281">
    <property type="term" value="P:DNA repair"/>
    <property type="evidence" value="ECO:0007669"/>
    <property type="project" value="InterPro"/>
</dbReference>
<dbReference type="SMART" id="SM00278">
    <property type="entry name" value="HhH1"/>
    <property type="match status" value="2"/>
</dbReference>
<keyword evidence="5" id="KW-1185">Reference proteome</keyword>
<accession>A0A8J4H6Q3</accession>
<evidence type="ECO:0000259" key="3">
    <source>
        <dbReference type="SMART" id="SM00278"/>
    </source>
</evidence>
<dbReference type="InterPro" id="IPR051675">
    <property type="entry name" value="Endo/Exo/Phosphatase_dom_1"/>
</dbReference>
<reference evidence="4" key="1">
    <citation type="submission" date="2021-04" db="EMBL/GenBank/DDBJ databases">
        <title>Draft genome sequence of Xylanibacillus composti strain K13.</title>
        <authorList>
            <person name="Uke A."/>
            <person name="Chhe C."/>
            <person name="Baramee S."/>
            <person name="Kosugi A."/>
        </authorList>
    </citation>
    <scope>NUCLEOTIDE SEQUENCE</scope>
    <source>
        <strain evidence="4">K13</strain>
    </source>
</reference>
<dbReference type="GO" id="GO:0015628">
    <property type="term" value="P:protein secretion by the type II secretion system"/>
    <property type="evidence" value="ECO:0007669"/>
    <property type="project" value="TreeGrafter"/>
</dbReference>
<protein>
    <recommendedName>
        <fullName evidence="3">Helix-hairpin-helix DNA-binding motif class 1 domain-containing protein</fullName>
    </recommendedName>
</protein>
<dbReference type="AlphaFoldDB" id="A0A8J4H6Q3"/>
<name>A0A8J4H6Q3_9BACL</name>
<keyword evidence="2" id="KW-0812">Transmembrane</keyword>
<dbReference type="PANTHER" id="PTHR21180:SF32">
    <property type="entry name" value="ENDONUCLEASE_EXONUCLEASE_PHOSPHATASE FAMILY DOMAIN-CONTAINING PROTEIN 1"/>
    <property type="match status" value="1"/>
</dbReference>
<feature type="transmembrane region" description="Helical" evidence="2">
    <location>
        <begin position="38"/>
        <end position="57"/>
    </location>
</feature>
<evidence type="ECO:0000256" key="1">
    <source>
        <dbReference type="SAM" id="MobiDB-lite"/>
    </source>
</evidence>